<proteinExistence type="inferred from homology"/>
<feature type="transmembrane region" description="Helical" evidence="2">
    <location>
        <begin position="58"/>
        <end position="79"/>
    </location>
</feature>
<organism evidence="3">
    <name type="scientific">Pedinomonas tuberculata</name>
    <dbReference type="NCBI Taxonomy" id="160064"/>
    <lineage>
        <taxon>Eukaryota</taxon>
        <taxon>Viridiplantae</taxon>
        <taxon>Chlorophyta</taxon>
        <taxon>core chlorophytes</taxon>
        <taxon>Pedinophyceae</taxon>
        <taxon>Pedinomonadales</taxon>
        <taxon>Pedinomonadaceae</taxon>
        <taxon>Pedinomonas</taxon>
    </lineage>
</organism>
<protein>
    <submittedName>
        <fullName evidence="3">Hypothetical chloroplast RF20</fullName>
    </submittedName>
</protein>
<dbReference type="EMBL" id="KM462867">
    <property type="protein sequence ID" value="AIT93945.1"/>
    <property type="molecule type" value="Genomic_DNA"/>
</dbReference>
<keyword evidence="2" id="KW-1133">Transmembrane helix</keyword>
<feature type="transmembrane region" description="Helical" evidence="2">
    <location>
        <begin position="24"/>
        <end position="46"/>
    </location>
</feature>
<feature type="transmembrane region" description="Helical" evidence="2">
    <location>
        <begin position="91"/>
        <end position="108"/>
    </location>
</feature>
<evidence type="ECO:0000256" key="2">
    <source>
        <dbReference type="SAM" id="Phobius"/>
    </source>
</evidence>
<sequence>MIFLPNLFVILKLFLKKLEKKNKFFQLFFINSFIFLFFGLFIGSLFGTFLDFPRSSGFWDGIIVITLLFICEIINFFVYTSKNNFIKILNYLKLGLLLALFIDAFKVGS</sequence>
<evidence type="ECO:0000256" key="1">
    <source>
        <dbReference type="ARBA" id="ARBA00009846"/>
    </source>
</evidence>
<keyword evidence="3" id="KW-0934">Plastid</keyword>
<dbReference type="AlphaFoldDB" id="A0A097KL67"/>
<keyword evidence="2" id="KW-0472">Membrane</keyword>
<evidence type="ECO:0000313" key="3">
    <source>
        <dbReference type="EMBL" id="AIT93945.1"/>
    </source>
</evidence>
<keyword evidence="3" id="KW-0150">Chloroplast</keyword>
<keyword evidence="2" id="KW-0812">Transmembrane</keyword>
<gene>
    <name evidence="3" type="primary">ycf20</name>
</gene>
<dbReference type="RefSeq" id="YP_009105326.1">
    <property type="nucleotide sequence ID" value="NC_025530.1"/>
</dbReference>
<accession>A0A097KL67</accession>
<comment type="similarity">
    <text evidence="1">Belongs to the ycf20 family.</text>
</comment>
<name>A0A097KL67_9CHLO</name>
<dbReference type="GeneID" id="22159061"/>
<reference evidence="3" key="1">
    <citation type="journal article" date="2014" name="BMC Evol. Biol.">
        <title>Chloroplast phylogenomic analysis resolves deep-level relationships within the green algal class Trebouxiophyceae.</title>
        <authorList>
            <person name="Lemieux C."/>
            <person name="Otis C."/>
            <person name="Turmel M."/>
        </authorList>
    </citation>
    <scope>NUCLEOTIDE SEQUENCE</scope>
</reference>
<dbReference type="Pfam" id="PF04483">
    <property type="entry name" value="DUF565"/>
    <property type="match status" value="1"/>
</dbReference>
<geneLocation type="chloroplast" evidence="3"/>
<dbReference type="InterPro" id="IPR007572">
    <property type="entry name" value="Uncharacterised_Ycf20"/>
</dbReference>